<evidence type="ECO:0000313" key="6">
    <source>
        <dbReference type="EMBL" id="NOL50982.1"/>
    </source>
</evidence>
<keyword evidence="4" id="KW-0804">Transcription</keyword>
<dbReference type="SUPFAM" id="SSF53850">
    <property type="entry name" value="Periplasmic binding protein-like II"/>
    <property type="match status" value="1"/>
</dbReference>
<protein>
    <submittedName>
        <fullName evidence="6">LysR family transcriptional regulator</fullName>
    </submittedName>
</protein>
<dbReference type="Proteomes" id="UP000537862">
    <property type="component" value="Unassembled WGS sequence"/>
</dbReference>
<dbReference type="PROSITE" id="PS50931">
    <property type="entry name" value="HTH_LYSR"/>
    <property type="match status" value="1"/>
</dbReference>
<evidence type="ECO:0000256" key="1">
    <source>
        <dbReference type="ARBA" id="ARBA00009437"/>
    </source>
</evidence>
<evidence type="ECO:0000256" key="4">
    <source>
        <dbReference type="ARBA" id="ARBA00023163"/>
    </source>
</evidence>
<dbReference type="GO" id="GO:0003700">
    <property type="term" value="F:DNA-binding transcription factor activity"/>
    <property type="evidence" value="ECO:0007669"/>
    <property type="project" value="InterPro"/>
</dbReference>
<dbReference type="InterPro" id="IPR005119">
    <property type="entry name" value="LysR_subst-bd"/>
</dbReference>
<feature type="domain" description="HTH lysR-type" evidence="5">
    <location>
        <begin position="2"/>
        <end position="60"/>
    </location>
</feature>
<dbReference type="Pfam" id="PF03466">
    <property type="entry name" value="LysR_substrate"/>
    <property type="match status" value="1"/>
</dbReference>
<dbReference type="RefSeq" id="WP_171679660.1">
    <property type="nucleotide sequence ID" value="NZ_JABGBN010000001.1"/>
</dbReference>
<dbReference type="GO" id="GO:0043565">
    <property type="term" value="F:sequence-specific DNA binding"/>
    <property type="evidence" value="ECO:0007669"/>
    <property type="project" value="TreeGrafter"/>
</dbReference>
<dbReference type="SUPFAM" id="SSF46785">
    <property type="entry name" value="Winged helix' DNA-binding domain"/>
    <property type="match status" value="1"/>
</dbReference>
<evidence type="ECO:0000256" key="2">
    <source>
        <dbReference type="ARBA" id="ARBA00023015"/>
    </source>
</evidence>
<sequence length="304" mass="35038">MLNWDDLRFFLEVARTQRVSTAGVRLGVEHTTVARRIRQLENELNTLLFEKSRSSGFTLTQAGLDLLRHVEKMESHLLNATEEVSSLGDSLSGNLKIAATEGFGSFVLTPVAMHFQDLYPGITLDVMPFQRFVSHSKRETDIVISIERPARGPYIGSKLTDYALKLYATHDYLDKSPPLQKLADLMRHRFISYIDEMIISDQLRYVDDIMPRDKIVFRSNSVVAQMRACLQGKAIAVLPCFLAESQPLLRSVLDDTYTIQRSFWMHYHEDLKNLKRIEVFTQYMKQVMEQNKQFMLGKAKQLKI</sequence>
<organism evidence="6 7">
    <name type="scientific">Pelistega suis</name>
    <dbReference type="NCBI Taxonomy" id="1631957"/>
    <lineage>
        <taxon>Bacteria</taxon>
        <taxon>Pseudomonadati</taxon>
        <taxon>Pseudomonadota</taxon>
        <taxon>Betaproteobacteria</taxon>
        <taxon>Burkholderiales</taxon>
        <taxon>Alcaligenaceae</taxon>
        <taxon>Pelistega</taxon>
    </lineage>
</organism>
<evidence type="ECO:0000259" key="5">
    <source>
        <dbReference type="PROSITE" id="PS50931"/>
    </source>
</evidence>
<dbReference type="PANTHER" id="PTHR30537">
    <property type="entry name" value="HTH-TYPE TRANSCRIPTIONAL REGULATOR"/>
    <property type="match status" value="1"/>
</dbReference>
<dbReference type="PANTHER" id="PTHR30537:SF3">
    <property type="entry name" value="TRANSCRIPTIONAL REGULATORY PROTEIN"/>
    <property type="match status" value="1"/>
</dbReference>
<dbReference type="InterPro" id="IPR058163">
    <property type="entry name" value="LysR-type_TF_proteobact-type"/>
</dbReference>
<reference evidence="6 7" key="1">
    <citation type="submission" date="2020-05" db="EMBL/GenBank/DDBJ databases">
        <authorList>
            <person name="Niu N."/>
        </authorList>
    </citation>
    <scope>NUCLEOTIDE SEQUENCE [LARGE SCALE GENOMIC DNA]</scope>
    <source>
        <strain evidence="6 7">3340-03</strain>
    </source>
</reference>
<keyword evidence="2" id="KW-0805">Transcription regulation</keyword>
<evidence type="ECO:0000256" key="3">
    <source>
        <dbReference type="ARBA" id="ARBA00023125"/>
    </source>
</evidence>
<dbReference type="GO" id="GO:0006351">
    <property type="term" value="P:DNA-templated transcription"/>
    <property type="evidence" value="ECO:0007669"/>
    <property type="project" value="TreeGrafter"/>
</dbReference>
<comment type="similarity">
    <text evidence="1">Belongs to the LysR transcriptional regulatory family.</text>
</comment>
<dbReference type="InterPro" id="IPR036390">
    <property type="entry name" value="WH_DNA-bd_sf"/>
</dbReference>
<comment type="caution">
    <text evidence="6">The sequence shown here is derived from an EMBL/GenBank/DDBJ whole genome shotgun (WGS) entry which is preliminary data.</text>
</comment>
<gene>
    <name evidence="6" type="ORF">HKX39_02155</name>
</gene>
<keyword evidence="3" id="KW-0238">DNA-binding</keyword>
<name>A0A849P5B2_9BURK</name>
<dbReference type="Gene3D" id="1.10.10.10">
    <property type="entry name" value="Winged helix-like DNA-binding domain superfamily/Winged helix DNA-binding domain"/>
    <property type="match status" value="1"/>
</dbReference>
<dbReference type="Pfam" id="PF00126">
    <property type="entry name" value="HTH_1"/>
    <property type="match status" value="1"/>
</dbReference>
<evidence type="ECO:0000313" key="7">
    <source>
        <dbReference type="Proteomes" id="UP000537862"/>
    </source>
</evidence>
<dbReference type="EMBL" id="JABGBN010000001">
    <property type="protein sequence ID" value="NOL50982.1"/>
    <property type="molecule type" value="Genomic_DNA"/>
</dbReference>
<proteinExistence type="inferred from homology"/>
<accession>A0A849P5B2</accession>
<dbReference type="InterPro" id="IPR000847">
    <property type="entry name" value="LysR_HTH_N"/>
</dbReference>
<dbReference type="Gene3D" id="3.40.190.290">
    <property type="match status" value="1"/>
</dbReference>
<dbReference type="InterPro" id="IPR036388">
    <property type="entry name" value="WH-like_DNA-bd_sf"/>
</dbReference>
<dbReference type="AlphaFoldDB" id="A0A849P5B2"/>
<keyword evidence="7" id="KW-1185">Reference proteome</keyword>